<dbReference type="HOGENOM" id="CLU_2743655_0_0_1"/>
<name>A0A0D9VD88_9ORYZ</name>
<proteinExistence type="predicted"/>
<sequence length="71" mass="7059">MGSKLSCIYRPDSDVIAAYSAAIPAPAPARVIAADGSLRELPVASPPSAAAVVSDVLGGGEDEAAAFFQAQ</sequence>
<reference evidence="2" key="2">
    <citation type="submission" date="2013-12" db="EMBL/GenBank/DDBJ databases">
        <authorList>
            <person name="Yu Y."/>
            <person name="Lee S."/>
            <person name="de Baynast K."/>
            <person name="Wissotski M."/>
            <person name="Liu L."/>
            <person name="Talag J."/>
            <person name="Goicoechea J."/>
            <person name="Angelova A."/>
            <person name="Jetty R."/>
            <person name="Kudrna D."/>
            <person name="Golser W."/>
            <person name="Rivera L."/>
            <person name="Zhang J."/>
            <person name="Wing R."/>
        </authorList>
    </citation>
    <scope>NUCLEOTIDE SEQUENCE</scope>
</reference>
<dbReference type="AlphaFoldDB" id="A0A0D9VD88"/>
<reference evidence="1" key="3">
    <citation type="submission" date="2015-04" db="UniProtKB">
        <authorList>
            <consortium name="EnsemblPlants"/>
        </authorList>
    </citation>
    <scope>IDENTIFICATION</scope>
</reference>
<evidence type="ECO:0000313" key="1">
    <source>
        <dbReference type="EnsemblPlants" id="LPERR02G06140.1"/>
    </source>
</evidence>
<dbReference type="EnsemblPlants" id="LPERR02G06140.1">
    <property type="protein sequence ID" value="LPERR02G06140.1"/>
    <property type="gene ID" value="LPERR02G06140"/>
</dbReference>
<accession>A0A0D9VD88</accession>
<dbReference type="Gramene" id="LPERR02G06140.1">
    <property type="protein sequence ID" value="LPERR02G06140.1"/>
    <property type="gene ID" value="LPERR02G06140"/>
</dbReference>
<dbReference type="Proteomes" id="UP000032180">
    <property type="component" value="Chromosome 2"/>
</dbReference>
<reference evidence="1 2" key="1">
    <citation type="submission" date="2012-08" db="EMBL/GenBank/DDBJ databases">
        <title>Oryza genome evolution.</title>
        <authorList>
            <person name="Wing R.A."/>
        </authorList>
    </citation>
    <scope>NUCLEOTIDE SEQUENCE</scope>
</reference>
<organism evidence="1 2">
    <name type="scientific">Leersia perrieri</name>
    <dbReference type="NCBI Taxonomy" id="77586"/>
    <lineage>
        <taxon>Eukaryota</taxon>
        <taxon>Viridiplantae</taxon>
        <taxon>Streptophyta</taxon>
        <taxon>Embryophyta</taxon>
        <taxon>Tracheophyta</taxon>
        <taxon>Spermatophyta</taxon>
        <taxon>Magnoliopsida</taxon>
        <taxon>Liliopsida</taxon>
        <taxon>Poales</taxon>
        <taxon>Poaceae</taxon>
        <taxon>BOP clade</taxon>
        <taxon>Oryzoideae</taxon>
        <taxon>Oryzeae</taxon>
        <taxon>Oryzinae</taxon>
        <taxon>Leersia</taxon>
    </lineage>
</organism>
<protein>
    <submittedName>
        <fullName evidence="1">Uncharacterized protein</fullName>
    </submittedName>
</protein>
<keyword evidence="2" id="KW-1185">Reference proteome</keyword>
<evidence type="ECO:0000313" key="2">
    <source>
        <dbReference type="Proteomes" id="UP000032180"/>
    </source>
</evidence>